<protein>
    <submittedName>
        <fullName evidence="2">Uncharacterized protein</fullName>
    </submittedName>
</protein>
<dbReference type="RefSeq" id="WP_258542463.1">
    <property type="nucleotide sequence ID" value="NZ_OU015584.1"/>
</dbReference>
<feature type="transmembrane region" description="Helical" evidence="1">
    <location>
        <begin position="37"/>
        <end position="61"/>
    </location>
</feature>
<keyword evidence="1" id="KW-0812">Transmembrane</keyword>
<keyword evidence="1" id="KW-1133">Transmembrane helix</keyword>
<evidence type="ECO:0000313" key="3">
    <source>
        <dbReference type="Proteomes" id="UP000683507"/>
    </source>
</evidence>
<evidence type="ECO:0000313" key="2">
    <source>
        <dbReference type="EMBL" id="CAG5083568.1"/>
    </source>
</evidence>
<proteinExistence type="predicted"/>
<dbReference type="AlphaFoldDB" id="A0A916JNL2"/>
<reference evidence="2" key="1">
    <citation type="submission" date="2021-04" db="EMBL/GenBank/DDBJ databases">
        <authorList>
            <person name="Rodrigo-Torres L."/>
            <person name="Arahal R. D."/>
            <person name="Lucena T."/>
        </authorList>
    </citation>
    <scope>NUCLEOTIDE SEQUENCE</scope>
    <source>
        <strain evidence="2">AS29M-1</strain>
    </source>
</reference>
<sequence length="168" mass="18729">MKKTIYFKPSFPPLGSFLSVVATISGIYLLIDAAEDSYYIVGGLLCFVGSFVLTAFEGLIIDASEKKVLKYTTTFGIKKGKWIEVGGYKAISLLSNKVSHNRSVHGVNPTKFTDMLYKVVLLNSNHSKKFVIFESLNLENATAKLTEIQTLLELDKVRYNPPVAKKRK</sequence>
<dbReference type="Proteomes" id="UP000683507">
    <property type="component" value="Chromosome"/>
</dbReference>
<evidence type="ECO:0000256" key="1">
    <source>
        <dbReference type="SAM" id="Phobius"/>
    </source>
</evidence>
<dbReference type="KEGG" id="ptan:CRYO30217_02232"/>
<keyword evidence="1" id="KW-0472">Membrane</keyword>
<accession>A0A916JNL2</accession>
<dbReference type="EMBL" id="OU015584">
    <property type="protein sequence ID" value="CAG5083568.1"/>
    <property type="molecule type" value="Genomic_DNA"/>
</dbReference>
<organism evidence="2 3">
    <name type="scientific">Parvicella tangerina</name>
    <dbReference type="NCBI Taxonomy" id="2829795"/>
    <lineage>
        <taxon>Bacteria</taxon>
        <taxon>Pseudomonadati</taxon>
        <taxon>Bacteroidota</taxon>
        <taxon>Flavobacteriia</taxon>
        <taxon>Flavobacteriales</taxon>
        <taxon>Parvicellaceae</taxon>
        <taxon>Parvicella</taxon>
    </lineage>
</organism>
<name>A0A916JNL2_9FLAO</name>
<feature type="transmembrane region" description="Helical" evidence="1">
    <location>
        <begin position="12"/>
        <end position="31"/>
    </location>
</feature>
<gene>
    <name evidence="2" type="ORF">CRYO30217_02232</name>
</gene>
<keyword evidence="3" id="KW-1185">Reference proteome</keyword>